<dbReference type="Proteomes" id="UP000187429">
    <property type="component" value="Unassembled WGS sequence"/>
</dbReference>
<gene>
    <name evidence="1" type="ORF">AYI69_g7709</name>
</gene>
<name>A0A1R1XQ62_9FUNG</name>
<evidence type="ECO:0000313" key="1">
    <source>
        <dbReference type="EMBL" id="OMJ16755.1"/>
    </source>
</evidence>
<dbReference type="EMBL" id="LSSM01003798">
    <property type="protein sequence ID" value="OMJ16755.1"/>
    <property type="molecule type" value="Genomic_DNA"/>
</dbReference>
<reference evidence="2" key="1">
    <citation type="submission" date="2017-01" db="EMBL/GenBank/DDBJ databases">
        <authorList>
            <person name="Wang Y."/>
            <person name="White M."/>
            <person name="Kvist S."/>
            <person name="Moncalvo J.-M."/>
        </authorList>
    </citation>
    <scope>NUCLEOTIDE SEQUENCE [LARGE SCALE GENOMIC DNA]</scope>
    <source>
        <strain evidence="2">ID-206-W2</strain>
    </source>
</reference>
<protein>
    <submittedName>
        <fullName evidence="1">Uncharacterized protein</fullName>
    </submittedName>
</protein>
<sequence>MLLSFILPLGTVILNIEEKKLTLKDEENAVLTTYRVKAKDIVEEGSDIDIGKYLISIDSEIGNSSAVAQITKPPHIAPRTRVLLKRNSTFVSPFARKKVNLNKATESKPHIVVDTSESADAETLEKIFVFPRDYSENVPEKFIPVDEAKLPLKRAFKTPLSKSNFSAPSRIGAFSNTTSDISLTFPDKKTYISKDKSQRKLDIPTKFVCS</sequence>
<keyword evidence="2" id="KW-1185">Reference proteome</keyword>
<proteinExistence type="predicted"/>
<dbReference type="AlphaFoldDB" id="A0A1R1XQ62"/>
<dbReference type="OrthoDB" id="6513042at2759"/>
<comment type="caution">
    <text evidence="1">The sequence shown here is derived from an EMBL/GenBank/DDBJ whole genome shotgun (WGS) entry which is preliminary data.</text>
</comment>
<evidence type="ECO:0000313" key="2">
    <source>
        <dbReference type="Proteomes" id="UP000187429"/>
    </source>
</evidence>
<accession>A0A1R1XQ62</accession>
<organism evidence="1 2">
    <name type="scientific">Smittium culicis</name>
    <dbReference type="NCBI Taxonomy" id="133412"/>
    <lineage>
        <taxon>Eukaryota</taxon>
        <taxon>Fungi</taxon>
        <taxon>Fungi incertae sedis</taxon>
        <taxon>Zoopagomycota</taxon>
        <taxon>Kickxellomycotina</taxon>
        <taxon>Harpellomycetes</taxon>
        <taxon>Harpellales</taxon>
        <taxon>Legeriomycetaceae</taxon>
        <taxon>Smittium</taxon>
    </lineage>
</organism>